<comment type="similarity">
    <text evidence="2">Belongs to the sodium:solute symporter (SSF) (TC 2.A.21) family.</text>
</comment>
<evidence type="ECO:0000256" key="6">
    <source>
        <dbReference type="ARBA" id="ARBA00023136"/>
    </source>
</evidence>
<accession>A0A381TMK9</accession>
<feature type="transmembrane region" description="Helical" evidence="7">
    <location>
        <begin position="73"/>
        <end position="97"/>
    </location>
</feature>
<feature type="transmembrane region" description="Helical" evidence="7">
    <location>
        <begin position="6"/>
        <end position="24"/>
    </location>
</feature>
<feature type="transmembrane region" description="Helical" evidence="7">
    <location>
        <begin position="44"/>
        <end position="67"/>
    </location>
</feature>
<keyword evidence="5 7" id="KW-1133">Transmembrane helix</keyword>
<evidence type="ECO:0000256" key="5">
    <source>
        <dbReference type="ARBA" id="ARBA00022989"/>
    </source>
</evidence>
<dbReference type="Gene3D" id="1.20.1730.10">
    <property type="entry name" value="Sodium/glucose cotransporter"/>
    <property type="match status" value="1"/>
</dbReference>
<evidence type="ECO:0000256" key="4">
    <source>
        <dbReference type="ARBA" id="ARBA00022692"/>
    </source>
</evidence>
<gene>
    <name evidence="8" type="ORF">METZ01_LOCUS68871</name>
</gene>
<keyword evidence="4 7" id="KW-0812">Transmembrane</keyword>
<dbReference type="InterPro" id="IPR038377">
    <property type="entry name" value="Na/Glc_symporter_sf"/>
</dbReference>
<sequence length="446" mass="47685">MEFSPIIYIGVIIYLLGMLAVGLFSSKKISGTEDFLLAGRRLPLWLCTAALSATFFGGGTILGAGGAAYGKGFIGVIADPFGAALCLFLAGLFFIRIMRRMRLTTVVDFFEIRFGKPAGLIAAVIMLSVYIGWTGSLLVSLGFILHTITGISTNTAIIIGTIIVFIYTMAGGMWAVSLTDFFQMIIVMTGLTVITPIVISEVGGFSVLISRLPEGSFRMTPETGDSIDWLNYIRAWMVIGLGNLAGQDLLQRSLSAKSEKVAQNSAYLSTIIYLSFGLLPVLIGMAGSLLIPGLDNPELVVPKLALNYLPPVLASVFISALLAAVMSSADSSILACSSVLGKNLLPMVMKSVPDNIILKWARLSVPIFAIFSMIVALFVGEVYTLLLDSFSILLVGLFVPLTAGIWWPKANTPAALSAMILGFLAWIVFKFITPEVPSDMVGLAFS</sequence>
<proteinExistence type="inferred from homology"/>
<evidence type="ECO:0000256" key="1">
    <source>
        <dbReference type="ARBA" id="ARBA00004141"/>
    </source>
</evidence>
<dbReference type="PROSITE" id="PS50283">
    <property type="entry name" value="NA_SOLUT_SYMP_3"/>
    <property type="match status" value="1"/>
</dbReference>
<keyword evidence="6 7" id="KW-0472">Membrane</keyword>
<dbReference type="CDD" id="cd11474">
    <property type="entry name" value="SLC5sbd_CHT"/>
    <property type="match status" value="1"/>
</dbReference>
<dbReference type="InterPro" id="IPR001734">
    <property type="entry name" value="Na/solute_symporter"/>
</dbReference>
<evidence type="ECO:0000256" key="3">
    <source>
        <dbReference type="ARBA" id="ARBA00022448"/>
    </source>
</evidence>
<evidence type="ECO:0000313" key="8">
    <source>
        <dbReference type="EMBL" id="SVA16017.1"/>
    </source>
</evidence>
<dbReference type="GO" id="GO:0022857">
    <property type="term" value="F:transmembrane transporter activity"/>
    <property type="evidence" value="ECO:0007669"/>
    <property type="project" value="InterPro"/>
</dbReference>
<feature type="non-terminal residue" evidence="8">
    <location>
        <position position="446"/>
    </location>
</feature>
<organism evidence="8">
    <name type="scientific">marine metagenome</name>
    <dbReference type="NCBI Taxonomy" id="408172"/>
    <lineage>
        <taxon>unclassified sequences</taxon>
        <taxon>metagenomes</taxon>
        <taxon>ecological metagenomes</taxon>
    </lineage>
</organism>
<dbReference type="InterPro" id="IPR050277">
    <property type="entry name" value="Sodium:Solute_Symporter"/>
</dbReference>
<feature type="transmembrane region" description="Helical" evidence="7">
    <location>
        <begin position="271"/>
        <end position="292"/>
    </location>
</feature>
<evidence type="ECO:0008006" key="9">
    <source>
        <dbReference type="Google" id="ProtNLM"/>
    </source>
</evidence>
<evidence type="ECO:0000256" key="7">
    <source>
        <dbReference type="SAM" id="Phobius"/>
    </source>
</evidence>
<feature type="transmembrane region" description="Helical" evidence="7">
    <location>
        <begin position="118"/>
        <end position="145"/>
    </location>
</feature>
<feature type="transmembrane region" description="Helical" evidence="7">
    <location>
        <begin position="157"/>
        <end position="178"/>
    </location>
</feature>
<feature type="transmembrane region" description="Helical" evidence="7">
    <location>
        <begin position="385"/>
        <end position="407"/>
    </location>
</feature>
<dbReference type="PANTHER" id="PTHR48086:SF7">
    <property type="entry name" value="SODIUM-SOLUTE SYMPORTER-RELATED"/>
    <property type="match status" value="1"/>
</dbReference>
<reference evidence="8" key="1">
    <citation type="submission" date="2018-05" db="EMBL/GenBank/DDBJ databases">
        <authorList>
            <person name="Lanie J.A."/>
            <person name="Ng W.-L."/>
            <person name="Kazmierczak K.M."/>
            <person name="Andrzejewski T.M."/>
            <person name="Davidsen T.M."/>
            <person name="Wayne K.J."/>
            <person name="Tettelin H."/>
            <person name="Glass J.I."/>
            <person name="Rusch D."/>
            <person name="Podicherti R."/>
            <person name="Tsui H.-C.T."/>
            <person name="Winkler M.E."/>
        </authorList>
    </citation>
    <scope>NUCLEOTIDE SEQUENCE</scope>
</reference>
<comment type="subcellular location">
    <subcellularLocation>
        <location evidence="1">Membrane</location>
        <topology evidence="1">Multi-pass membrane protein</topology>
    </subcellularLocation>
</comment>
<feature type="transmembrane region" description="Helical" evidence="7">
    <location>
        <begin position="185"/>
        <end position="209"/>
    </location>
</feature>
<feature type="transmembrane region" description="Helical" evidence="7">
    <location>
        <begin position="229"/>
        <end position="250"/>
    </location>
</feature>
<dbReference type="Pfam" id="PF00474">
    <property type="entry name" value="SSF"/>
    <property type="match status" value="1"/>
</dbReference>
<dbReference type="PANTHER" id="PTHR48086">
    <property type="entry name" value="SODIUM/PROLINE SYMPORTER-RELATED"/>
    <property type="match status" value="1"/>
</dbReference>
<evidence type="ECO:0000256" key="2">
    <source>
        <dbReference type="ARBA" id="ARBA00006434"/>
    </source>
</evidence>
<feature type="transmembrane region" description="Helical" evidence="7">
    <location>
        <begin position="360"/>
        <end position="379"/>
    </location>
</feature>
<name>A0A381TMK9_9ZZZZ</name>
<dbReference type="GO" id="GO:0005886">
    <property type="term" value="C:plasma membrane"/>
    <property type="evidence" value="ECO:0007669"/>
    <property type="project" value="TreeGrafter"/>
</dbReference>
<dbReference type="AlphaFoldDB" id="A0A381TMK9"/>
<feature type="transmembrane region" description="Helical" evidence="7">
    <location>
        <begin position="312"/>
        <end position="340"/>
    </location>
</feature>
<feature type="transmembrane region" description="Helical" evidence="7">
    <location>
        <begin position="414"/>
        <end position="432"/>
    </location>
</feature>
<protein>
    <recommendedName>
        <fullName evidence="9">Sodium:solute symporter</fullName>
    </recommendedName>
</protein>
<dbReference type="EMBL" id="UINC01004669">
    <property type="protein sequence ID" value="SVA16017.1"/>
    <property type="molecule type" value="Genomic_DNA"/>
</dbReference>
<keyword evidence="3" id="KW-0813">Transport</keyword>